<dbReference type="Proteomes" id="UP001285244">
    <property type="component" value="Unassembled WGS sequence"/>
</dbReference>
<accession>A0ABU4WK72</accession>
<organism evidence="1 2">
    <name type="scientific">Absicoccus intestinalis</name>
    <dbReference type="NCBI Taxonomy" id="2926319"/>
    <lineage>
        <taxon>Bacteria</taxon>
        <taxon>Bacillati</taxon>
        <taxon>Bacillota</taxon>
        <taxon>Erysipelotrichia</taxon>
        <taxon>Erysipelotrichales</taxon>
        <taxon>Erysipelotrichaceae</taxon>
        <taxon>Absicoccus</taxon>
    </lineage>
</organism>
<protein>
    <recommendedName>
        <fullName evidence="3">Phage tail assembly protein</fullName>
    </recommendedName>
</protein>
<reference evidence="1 2" key="1">
    <citation type="submission" date="2022-03" db="EMBL/GenBank/DDBJ databases">
        <title>Novel taxa within the pig intestine.</title>
        <authorList>
            <person name="Wylensek D."/>
            <person name="Bishof K."/>
            <person name="Afrizal A."/>
            <person name="Clavel T."/>
        </authorList>
    </citation>
    <scope>NUCLEOTIDE SEQUENCE [LARGE SCALE GENOMIC DNA]</scope>
    <source>
        <strain evidence="1 2">Cla-KB-P134</strain>
    </source>
</reference>
<comment type="caution">
    <text evidence="1">The sequence shown here is derived from an EMBL/GenBank/DDBJ whole genome shotgun (WGS) entry which is preliminary data.</text>
</comment>
<name>A0ABU4WK72_9FIRM</name>
<dbReference type="EMBL" id="JALBUS010000004">
    <property type="protein sequence ID" value="MDX8416959.1"/>
    <property type="molecule type" value="Genomic_DNA"/>
</dbReference>
<evidence type="ECO:0000313" key="1">
    <source>
        <dbReference type="EMBL" id="MDX8416959.1"/>
    </source>
</evidence>
<evidence type="ECO:0000313" key="2">
    <source>
        <dbReference type="Proteomes" id="UP001285244"/>
    </source>
</evidence>
<sequence>MASKETNIITVKLKDGFELHINKKRTRNMLLMDALRESEKDPYAISDVCTLLLGKDQKQRLYDHLKDEDGIVDANDVGEALGKVFNSDELKN</sequence>
<evidence type="ECO:0008006" key="3">
    <source>
        <dbReference type="Google" id="ProtNLM"/>
    </source>
</evidence>
<gene>
    <name evidence="1" type="ORF">MOZ64_03765</name>
</gene>
<proteinExistence type="predicted"/>
<keyword evidence="2" id="KW-1185">Reference proteome</keyword>
<dbReference type="RefSeq" id="WP_320325271.1">
    <property type="nucleotide sequence ID" value="NZ_JALBUS010000004.1"/>
</dbReference>